<accession>U1GN57</accession>
<evidence type="ECO:0000313" key="2">
    <source>
        <dbReference type="EMBL" id="ERF73703.1"/>
    </source>
</evidence>
<dbReference type="PROSITE" id="PS50011">
    <property type="entry name" value="PROTEIN_KINASE_DOM"/>
    <property type="match status" value="1"/>
</dbReference>
<dbReference type="Proteomes" id="UP000019373">
    <property type="component" value="Unassembled WGS sequence"/>
</dbReference>
<dbReference type="GO" id="GO:0004674">
    <property type="term" value="F:protein serine/threonine kinase activity"/>
    <property type="evidence" value="ECO:0007669"/>
    <property type="project" value="TreeGrafter"/>
</dbReference>
<gene>
    <name evidence="2" type="ORF">EPUS_00957</name>
</gene>
<dbReference type="Gene3D" id="1.10.510.10">
    <property type="entry name" value="Transferase(Phosphotransferase) domain 1"/>
    <property type="match status" value="1"/>
</dbReference>
<dbReference type="PANTHER" id="PTHR44329">
    <property type="entry name" value="SERINE/THREONINE-PROTEIN KINASE TNNI3K-RELATED"/>
    <property type="match status" value="1"/>
</dbReference>
<dbReference type="GeneID" id="19236016"/>
<evidence type="ECO:0000259" key="1">
    <source>
        <dbReference type="PROSITE" id="PS50011"/>
    </source>
</evidence>
<dbReference type="RefSeq" id="XP_007800706.1">
    <property type="nucleotide sequence ID" value="XM_007802515.1"/>
</dbReference>
<keyword evidence="3" id="KW-1185">Reference proteome</keyword>
<sequence length="252" mass="28875">MPRHPNIICPPEILVVTSKIQDGGQMFLCGTLYPFMKNDSLDQVVNKSPITKTRLPLKDKAKWCHQLASALSHTHFKANTYHINIKLGNFLLNDDEDLFVTDWEESEAPSSTLAPEANGCWDVESIRKPRRTAGDSSTSTSMFVYKKYEGTPRQHLWSWPEWNVFPTWREECPEALEKAEVFSLGRTMWMVLGQVASTCDIDVDSMVSWDESASDIPQHWKHLVPRCVEADPNKRIGLSELTGCCEYFRREH</sequence>
<dbReference type="OrthoDB" id="4062651at2759"/>
<dbReference type="InterPro" id="IPR051681">
    <property type="entry name" value="Ser/Thr_Kinases-Pseudokinases"/>
</dbReference>
<proteinExistence type="predicted"/>
<dbReference type="SUPFAM" id="SSF56112">
    <property type="entry name" value="Protein kinase-like (PK-like)"/>
    <property type="match status" value="1"/>
</dbReference>
<reference evidence="3" key="1">
    <citation type="journal article" date="2014" name="BMC Genomics">
        <title>Genome characteristics reveal the impact of lichenization on lichen-forming fungus Endocarpon pusillum Hedwig (Verrucariales, Ascomycota).</title>
        <authorList>
            <person name="Wang Y.-Y."/>
            <person name="Liu B."/>
            <person name="Zhang X.-Y."/>
            <person name="Zhou Q.-M."/>
            <person name="Zhang T."/>
            <person name="Li H."/>
            <person name="Yu Y.-F."/>
            <person name="Zhang X.-L."/>
            <person name="Hao X.-Y."/>
            <person name="Wang M."/>
            <person name="Wang L."/>
            <person name="Wei J.-C."/>
        </authorList>
    </citation>
    <scope>NUCLEOTIDE SEQUENCE [LARGE SCALE GENOMIC DNA]</scope>
    <source>
        <strain evidence="3">Z07020 / HMAS-L-300199</strain>
    </source>
</reference>
<dbReference type="InterPro" id="IPR000719">
    <property type="entry name" value="Prot_kinase_dom"/>
</dbReference>
<name>U1GN57_ENDPU</name>
<dbReference type="EMBL" id="KE720941">
    <property type="protein sequence ID" value="ERF73703.1"/>
    <property type="molecule type" value="Genomic_DNA"/>
</dbReference>
<dbReference type="HOGENOM" id="CLU_047140_1_1_1"/>
<organism evidence="2 3">
    <name type="scientific">Endocarpon pusillum (strain Z07020 / HMAS-L-300199)</name>
    <name type="common">Lichen-forming fungus</name>
    <dbReference type="NCBI Taxonomy" id="1263415"/>
    <lineage>
        <taxon>Eukaryota</taxon>
        <taxon>Fungi</taxon>
        <taxon>Dikarya</taxon>
        <taxon>Ascomycota</taxon>
        <taxon>Pezizomycotina</taxon>
        <taxon>Eurotiomycetes</taxon>
        <taxon>Chaetothyriomycetidae</taxon>
        <taxon>Verrucariales</taxon>
        <taxon>Verrucariaceae</taxon>
        <taxon>Endocarpon</taxon>
    </lineage>
</organism>
<feature type="domain" description="Protein kinase" evidence="1">
    <location>
        <begin position="1"/>
        <end position="248"/>
    </location>
</feature>
<dbReference type="OMA" id="NTYHINI"/>
<dbReference type="AlphaFoldDB" id="U1GN57"/>
<dbReference type="eggNOG" id="ENOG502SDZT">
    <property type="taxonomic scope" value="Eukaryota"/>
</dbReference>
<protein>
    <recommendedName>
        <fullName evidence="1">Protein kinase domain-containing protein</fullName>
    </recommendedName>
</protein>
<evidence type="ECO:0000313" key="3">
    <source>
        <dbReference type="Proteomes" id="UP000019373"/>
    </source>
</evidence>
<dbReference type="GO" id="GO:0005524">
    <property type="term" value="F:ATP binding"/>
    <property type="evidence" value="ECO:0007669"/>
    <property type="project" value="InterPro"/>
</dbReference>
<dbReference type="InterPro" id="IPR011009">
    <property type="entry name" value="Kinase-like_dom_sf"/>
</dbReference>